<comment type="catalytic activity">
    <reaction evidence="1">
        <text>Catalyzes the rearrangement of -S-S- bonds in proteins.</text>
        <dbReference type="EC" id="5.3.4.1"/>
    </reaction>
</comment>
<dbReference type="STRING" id="86259.A0A4Z1P059"/>
<dbReference type="GO" id="GO:0003756">
    <property type="term" value="F:protein disulfide isomerase activity"/>
    <property type="evidence" value="ECO:0007669"/>
    <property type="project" value="UniProtKB-EC"/>
</dbReference>
<keyword evidence="8" id="KW-0732">Signal</keyword>
<reference evidence="10 11" key="1">
    <citation type="submission" date="2019-04" db="EMBL/GenBank/DDBJ databases">
        <title>High contiguity whole genome sequence and gene annotation resource for two Venturia nashicola isolates.</title>
        <authorList>
            <person name="Prokchorchik M."/>
            <person name="Won K."/>
            <person name="Lee Y."/>
            <person name="Choi E.D."/>
            <person name="Segonzac C."/>
            <person name="Sohn K.H."/>
        </authorList>
    </citation>
    <scope>NUCLEOTIDE SEQUENCE [LARGE SCALE GENOMIC DNA]</scope>
    <source>
        <strain evidence="10 11">PRI2</strain>
    </source>
</reference>
<dbReference type="InterPro" id="IPR013766">
    <property type="entry name" value="Thioredoxin_domain"/>
</dbReference>
<feature type="region of interest" description="Disordered" evidence="7">
    <location>
        <begin position="243"/>
        <end position="323"/>
    </location>
</feature>
<comment type="subcellular location">
    <subcellularLocation>
        <location evidence="2">Endoplasmic reticulum lumen</location>
    </subcellularLocation>
</comment>
<dbReference type="PANTHER" id="PTHR45815:SF3">
    <property type="entry name" value="PROTEIN DISULFIDE-ISOMERASE A6"/>
    <property type="match status" value="1"/>
</dbReference>
<evidence type="ECO:0000256" key="7">
    <source>
        <dbReference type="SAM" id="MobiDB-lite"/>
    </source>
</evidence>
<feature type="signal peptide" evidence="8">
    <location>
        <begin position="1"/>
        <end position="22"/>
    </location>
</feature>
<evidence type="ECO:0000256" key="8">
    <source>
        <dbReference type="SAM" id="SignalP"/>
    </source>
</evidence>
<organism evidence="10 11">
    <name type="scientific">Venturia nashicola</name>
    <dbReference type="NCBI Taxonomy" id="86259"/>
    <lineage>
        <taxon>Eukaryota</taxon>
        <taxon>Fungi</taxon>
        <taxon>Dikarya</taxon>
        <taxon>Ascomycota</taxon>
        <taxon>Pezizomycotina</taxon>
        <taxon>Dothideomycetes</taxon>
        <taxon>Pleosporomycetidae</taxon>
        <taxon>Venturiales</taxon>
        <taxon>Venturiaceae</taxon>
        <taxon>Venturia</taxon>
    </lineage>
</organism>
<dbReference type="InterPro" id="IPR017937">
    <property type="entry name" value="Thioredoxin_CS"/>
</dbReference>
<keyword evidence="6" id="KW-0676">Redox-active center</keyword>
<feature type="region of interest" description="Disordered" evidence="7">
    <location>
        <begin position="478"/>
        <end position="518"/>
    </location>
</feature>
<evidence type="ECO:0000313" key="10">
    <source>
        <dbReference type="EMBL" id="TID17385.1"/>
    </source>
</evidence>
<dbReference type="EC" id="5.3.4.1" evidence="3"/>
<dbReference type="GO" id="GO:0005788">
    <property type="term" value="C:endoplasmic reticulum lumen"/>
    <property type="evidence" value="ECO:0007669"/>
    <property type="project" value="UniProtKB-SubCell"/>
</dbReference>
<dbReference type="InterPro" id="IPR057305">
    <property type="entry name" value="Thioredox_PDIA6_C"/>
</dbReference>
<evidence type="ECO:0000256" key="5">
    <source>
        <dbReference type="ARBA" id="ARBA00023235"/>
    </source>
</evidence>
<keyword evidence="4" id="KW-1015">Disulfide bond</keyword>
<feature type="compositionally biased region" description="Basic and acidic residues" evidence="7">
    <location>
        <begin position="310"/>
        <end position="323"/>
    </location>
</feature>
<keyword evidence="5" id="KW-0413">Isomerase</keyword>
<feature type="domain" description="Thioredoxin" evidence="9">
    <location>
        <begin position="7"/>
        <end position="143"/>
    </location>
</feature>
<dbReference type="AlphaFoldDB" id="A0A4Z1P059"/>
<dbReference type="Gene3D" id="3.40.30.10">
    <property type="entry name" value="Glutaredoxin"/>
    <property type="match status" value="2"/>
</dbReference>
<evidence type="ECO:0000313" key="11">
    <source>
        <dbReference type="Proteomes" id="UP000298493"/>
    </source>
</evidence>
<dbReference type="SUPFAM" id="SSF52833">
    <property type="entry name" value="Thioredoxin-like"/>
    <property type="match status" value="2"/>
</dbReference>
<evidence type="ECO:0000256" key="2">
    <source>
        <dbReference type="ARBA" id="ARBA00004319"/>
    </source>
</evidence>
<evidence type="ECO:0000259" key="9">
    <source>
        <dbReference type="PROSITE" id="PS51352"/>
    </source>
</evidence>
<accession>A0A4Z1P059</accession>
<evidence type="ECO:0000256" key="1">
    <source>
        <dbReference type="ARBA" id="ARBA00001182"/>
    </source>
</evidence>
<protein>
    <recommendedName>
        <fullName evidence="3">protein disulfide-isomerase</fullName>
        <ecNumber evidence="3">5.3.4.1</ecNumber>
    </recommendedName>
</protein>
<dbReference type="GO" id="GO:0015035">
    <property type="term" value="F:protein-disulfide reductase activity"/>
    <property type="evidence" value="ECO:0007669"/>
    <property type="project" value="TreeGrafter"/>
</dbReference>
<gene>
    <name evidence="10" type="ORF">E6O75_ATG08131</name>
</gene>
<dbReference type="PRINTS" id="PR00421">
    <property type="entry name" value="THIOREDOXIN"/>
</dbReference>
<dbReference type="GO" id="GO:0034976">
    <property type="term" value="P:response to endoplasmic reticulum stress"/>
    <property type="evidence" value="ECO:0007669"/>
    <property type="project" value="TreeGrafter"/>
</dbReference>
<evidence type="ECO:0000256" key="3">
    <source>
        <dbReference type="ARBA" id="ARBA00012723"/>
    </source>
</evidence>
<dbReference type="CDD" id="cd03002">
    <property type="entry name" value="PDI_a_MPD1_like"/>
    <property type="match status" value="1"/>
</dbReference>
<feature type="chain" id="PRO_5021364498" description="protein disulfide-isomerase" evidence="8">
    <location>
        <begin position="23"/>
        <end position="518"/>
    </location>
</feature>
<dbReference type="EMBL" id="SNSC02000016">
    <property type="protein sequence ID" value="TID17385.1"/>
    <property type="molecule type" value="Genomic_DNA"/>
</dbReference>
<dbReference type="Pfam" id="PF00085">
    <property type="entry name" value="Thioredoxin"/>
    <property type="match status" value="1"/>
</dbReference>
<feature type="compositionally biased region" description="Low complexity" evidence="7">
    <location>
        <begin position="478"/>
        <end position="498"/>
    </location>
</feature>
<dbReference type="SMR" id="A0A4Z1P059"/>
<dbReference type="PROSITE" id="PS00194">
    <property type="entry name" value="THIOREDOXIN_1"/>
    <property type="match status" value="1"/>
</dbReference>
<keyword evidence="11" id="KW-1185">Reference proteome</keyword>
<sequence>MVSSSTLAVSAASLLFSLPVNAGLYTKNSAVLQVTSKNYDSLITKSNHTSIVEFYAPWCGHCQNLKPAYEKAAKNLAGLAKVAAVDCDDEDNKPFCGRMGVQGFPTLKIVRPGSKPGKPVVEDYKGARAAKAIVDAVVDNIPNHVKKVDDKGLDSWLSAGNDTAKAILFTDKGTTSALLRALAIDFLGSVSVAQIRSKEKNAVETFGITKFPTLVILPGGDKDGVVYDGELKKDAMVAFVKEASGASPNPDPAPTQPKKKAAKAKDAPKSKQDTKKDSKKDSKDGECPMGHKKKDKKASATMKLKSSSLKLEDTNESAEKVDQPSNVKLEDKLVTLLELEKAEELQKTCLAPKSHICVLALLPTKENKDDPLPKEAIQALGSLGHVQQKHARRKAIFPFYAVPAENELGQKVRDTLKLKPANEIDVIAVNSKRSWYRRFPGPSFSNGDVETWVDAIRMNDGPRETLPESLVVEVETPAAEPVKAAEPPKAEQQPLVVEDLGEVVDEEPPKPEAPHDEL</sequence>
<dbReference type="Proteomes" id="UP000298493">
    <property type="component" value="Unassembled WGS sequence"/>
</dbReference>
<dbReference type="PANTHER" id="PTHR45815">
    <property type="entry name" value="PROTEIN DISULFIDE-ISOMERASE A6"/>
    <property type="match status" value="1"/>
</dbReference>
<dbReference type="InterPro" id="IPR036249">
    <property type="entry name" value="Thioredoxin-like_sf"/>
</dbReference>
<evidence type="ECO:0000256" key="6">
    <source>
        <dbReference type="ARBA" id="ARBA00023284"/>
    </source>
</evidence>
<evidence type="ECO:0000256" key="4">
    <source>
        <dbReference type="ARBA" id="ARBA00023157"/>
    </source>
</evidence>
<feature type="compositionally biased region" description="Basic and acidic residues" evidence="7">
    <location>
        <begin position="263"/>
        <end position="286"/>
    </location>
</feature>
<proteinExistence type="predicted"/>
<dbReference type="PROSITE" id="PS51352">
    <property type="entry name" value="THIOREDOXIN_2"/>
    <property type="match status" value="1"/>
</dbReference>
<comment type="caution">
    <text evidence="10">The sequence shown here is derived from an EMBL/GenBank/DDBJ whole genome shotgun (WGS) entry which is preliminary data.</text>
</comment>
<name>A0A4Z1P059_9PEZI</name>
<feature type="compositionally biased region" description="Basic and acidic residues" evidence="7">
    <location>
        <begin position="507"/>
        <end position="518"/>
    </location>
</feature>
<dbReference type="Pfam" id="PF24541">
    <property type="entry name" value="Thioredox_PDIA6_C"/>
    <property type="match status" value="1"/>
</dbReference>